<dbReference type="Pfam" id="PF01636">
    <property type="entry name" value="APH"/>
    <property type="match status" value="1"/>
</dbReference>
<protein>
    <submittedName>
        <fullName evidence="2">Phosphotransferase</fullName>
    </submittedName>
</protein>
<accession>A0ABN2EDR9</accession>
<dbReference type="RefSeq" id="WP_344240592.1">
    <property type="nucleotide sequence ID" value="NZ_BAAAPH010000032.1"/>
</dbReference>
<comment type="caution">
    <text evidence="2">The sequence shown here is derived from an EMBL/GenBank/DDBJ whole genome shotgun (WGS) entry which is preliminary data.</text>
</comment>
<proteinExistence type="predicted"/>
<reference evidence="3" key="1">
    <citation type="journal article" date="2019" name="Int. J. Syst. Evol. Microbiol.">
        <title>The Global Catalogue of Microorganisms (GCM) 10K type strain sequencing project: providing services to taxonomists for standard genome sequencing and annotation.</title>
        <authorList>
            <consortium name="The Broad Institute Genomics Platform"/>
            <consortium name="The Broad Institute Genome Sequencing Center for Infectious Disease"/>
            <person name="Wu L."/>
            <person name="Ma J."/>
        </authorList>
    </citation>
    <scope>NUCLEOTIDE SEQUENCE [LARGE SCALE GENOMIC DNA]</scope>
    <source>
        <strain evidence="3">JCM 15572</strain>
    </source>
</reference>
<keyword evidence="3" id="KW-1185">Reference proteome</keyword>
<dbReference type="InterPro" id="IPR002575">
    <property type="entry name" value="Aminoglycoside_PTrfase"/>
</dbReference>
<sequence length="319" mass="35460">MQIDRGSYPQARTPWDDSAWRTAALGWLDLQLARLGFAETGARRVRVRPWSVIIRVEAAALKGQPVWFKAASPGSSFEPVLSEALARWVPGQVLTPYAVDADRGWSLLPDGGPMLRTQVVAVEQWEQVLRQYAELQRRLVSRADELLSLGVPDARVTVLPRLFDTAVAENRTLDSGSRRRLEGFRPRLVEWCEELGAIGVPDSLDHADLHDGQILIAGADRYTFFDWGDANVGHPFCTLLVTLTRAAEQHGPAVVPRLEDAYLEAWSAHLLDRTALRRAAELARRLSQLTRAGSWARLFPGSAHLGDPERAAALLRLLD</sequence>
<dbReference type="Proteomes" id="UP001501705">
    <property type="component" value="Unassembled WGS sequence"/>
</dbReference>
<feature type="domain" description="Aminoglycoside phosphotransferase" evidence="1">
    <location>
        <begin position="105"/>
        <end position="268"/>
    </location>
</feature>
<evidence type="ECO:0000259" key="1">
    <source>
        <dbReference type="Pfam" id="PF01636"/>
    </source>
</evidence>
<dbReference type="SUPFAM" id="SSF56112">
    <property type="entry name" value="Protein kinase-like (PK-like)"/>
    <property type="match status" value="1"/>
</dbReference>
<evidence type="ECO:0000313" key="3">
    <source>
        <dbReference type="Proteomes" id="UP001501705"/>
    </source>
</evidence>
<name>A0ABN2EDR9_9ACTN</name>
<gene>
    <name evidence="2" type="ORF">GCM10009804_69400</name>
</gene>
<organism evidence="2 3">
    <name type="scientific">Kribbella hippodromi</name>
    <dbReference type="NCBI Taxonomy" id="434347"/>
    <lineage>
        <taxon>Bacteria</taxon>
        <taxon>Bacillati</taxon>
        <taxon>Actinomycetota</taxon>
        <taxon>Actinomycetes</taxon>
        <taxon>Propionibacteriales</taxon>
        <taxon>Kribbellaceae</taxon>
        <taxon>Kribbella</taxon>
    </lineage>
</organism>
<evidence type="ECO:0000313" key="2">
    <source>
        <dbReference type="EMBL" id="GAA1603068.1"/>
    </source>
</evidence>
<dbReference type="EMBL" id="BAAAPH010000032">
    <property type="protein sequence ID" value="GAA1603068.1"/>
    <property type="molecule type" value="Genomic_DNA"/>
</dbReference>
<dbReference type="InterPro" id="IPR011009">
    <property type="entry name" value="Kinase-like_dom_sf"/>
</dbReference>